<feature type="domain" description="Peptidase S9 prolyl oligopeptidase catalytic" evidence="2">
    <location>
        <begin position="92"/>
        <end position="248"/>
    </location>
</feature>
<dbReference type="Proteomes" id="UP000037326">
    <property type="component" value="Unassembled WGS sequence"/>
</dbReference>
<sequence>MIVEKELWGNIPLLHIHTENMNETTPVVIFLHGFMSAKEHNLHYAYQLVGSGVRVLLPDAKLHGDRSEGLSEMKMSLHFWDIVLNSIHEVEQLYNELKNKKLLVNDKIGVAGTSMGGIVTSGCLKQYDWIKTAAVCMGAPGFLKLAEYQLQQFAKSGVDLPMTEEEVHQTNELLAKYDVSITPEKFAGRPVIFWHGELDKTVPFNETYDFYLTLRKYYETNPEDLKFLANKRAGHAVSRDGMLAATEWLAQHLA</sequence>
<name>A0A0K9F4Y0_9BACI</name>
<keyword evidence="1" id="KW-0378">Hydrolase</keyword>
<dbReference type="GO" id="GO:0006508">
    <property type="term" value="P:proteolysis"/>
    <property type="evidence" value="ECO:0007669"/>
    <property type="project" value="InterPro"/>
</dbReference>
<dbReference type="OrthoDB" id="31158at2"/>
<dbReference type="GO" id="GO:0008236">
    <property type="term" value="F:serine-type peptidase activity"/>
    <property type="evidence" value="ECO:0007669"/>
    <property type="project" value="InterPro"/>
</dbReference>
<gene>
    <name evidence="3" type="ORF">ACZ11_19160</name>
</gene>
<evidence type="ECO:0000313" key="3">
    <source>
        <dbReference type="EMBL" id="KMY29232.1"/>
    </source>
</evidence>
<dbReference type="PANTHER" id="PTHR22946">
    <property type="entry name" value="DIENELACTONE HYDROLASE DOMAIN-CONTAINING PROTEIN-RELATED"/>
    <property type="match status" value="1"/>
</dbReference>
<evidence type="ECO:0000256" key="1">
    <source>
        <dbReference type="ARBA" id="ARBA00022801"/>
    </source>
</evidence>
<dbReference type="SUPFAM" id="SSF53474">
    <property type="entry name" value="alpha/beta-Hydrolases"/>
    <property type="match status" value="1"/>
</dbReference>
<dbReference type="PATRIC" id="fig|582475.4.peg.2896"/>
<dbReference type="GO" id="GO:0052689">
    <property type="term" value="F:carboxylic ester hydrolase activity"/>
    <property type="evidence" value="ECO:0007669"/>
    <property type="project" value="UniProtKB-ARBA"/>
</dbReference>
<proteinExistence type="predicted"/>
<dbReference type="EMBL" id="LFXJ01000010">
    <property type="protein sequence ID" value="KMY29232.1"/>
    <property type="molecule type" value="Genomic_DNA"/>
</dbReference>
<evidence type="ECO:0000313" key="4">
    <source>
        <dbReference type="Proteomes" id="UP000037326"/>
    </source>
</evidence>
<organism evidence="3 4">
    <name type="scientific">Lysinibacillus xylanilyticus</name>
    <dbReference type="NCBI Taxonomy" id="582475"/>
    <lineage>
        <taxon>Bacteria</taxon>
        <taxon>Bacillati</taxon>
        <taxon>Bacillota</taxon>
        <taxon>Bacilli</taxon>
        <taxon>Bacillales</taxon>
        <taxon>Bacillaceae</taxon>
        <taxon>Lysinibacillus</taxon>
    </lineage>
</organism>
<reference evidence="4" key="1">
    <citation type="submission" date="2015-07" db="EMBL/GenBank/DDBJ databases">
        <authorList>
            <consortium name="Consortium for Microbial Forensics and Genomics (microFORGE)"/>
            <person name="Knight B.M."/>
            <person name="Roberts D.P."/>
            <person name="Lin D."/>
            <person name="Hari K."/>
            <person name="Fletcher J."/>
            <person name="Melcher U."/>
            <person name="Blagden T."/>
            <person name="Winegar R.A."/>
        </authorList>
    </citation>
    <scope>NUCLEOTIDE SEQUENCE [LARGE SCALE GENOMIC DNA]</scope>
    <source>
        <strain evidence="4">DSM 23493</strain>
    </source>
</reference>
<dbReference type="InterPro" id="IPR029058">
    <property type="entry name" value="AB_hydrolase_fold"/>
</dbReference>
<dbReference type="Pfam" id="PF00326">
    <property type="entry name" value="Peptidase_S9"/>
    <property type="match status" value="1"/>
</dbReference>
<dbReference type="InterPro" id="IPR001375">
    <property type="entry name" value="Peptidase_S9_cat"/>
</dbReference>
<dbReference type="GeneID" id="96600332"/>
<accession>A0A0K9F4Y0</accession>
<evidence type="ECO:0000259" key="2">
    <source>
        <dbReference type="Pfam" id="PF00326"/>
    </source>
</evidence>
<dbReference type="PANTHER" id="PTHR22946:SF9">
    <property type="entry name" value="POLYKETIDE TRANSFERASE AF380"/>
    <property type="match status" value="1"/>
</dbReference>
<protein>
    <submittedName>
        <fullName evidence="3">Esterase</fullName>
    </submittedName>
</protein>
<dbReference type="InterPro" id="IPR050261">
    <property type="entry name" value="FrsA_esterase"/>
</dbReference>
<dbReference type="Gene3D" id="3.40.50.1820">
    <property type="entry name" value="alpha/beta hydrolase"/>
    <property type="match status" value="1"/>
</dbReference>
<dbReference type="AlphaFoldDB" id="A0A0K9F4Y0"/>
<dbReference type="RefSeq" id="WP_049668137.1">
    <property type="nucleotide sequence ID" value="NZ_LFXJ01000010.1"/>
</dbReference>
<comment type="caution">
    <text evidence="3">The sequence shown here is derived from an EMBL/GenBank/DDBJ whole genome shotgun (WGS) entry which is preliminary data.</text>
</comment>